<gene>
    <name evidence="2" type="ORF">CY0110_23016</name>
</gene>
<protein>
    <submittedName>
        <fullName evidence="2">Modification methylase (Eco47II, Sau96I)</fullName>
    </submittedName>
</protein>
<organism evidence="2 3">
    <name type="scientific">Crocosphaera chwakensis CCY0110</name>
    <dbReference type="NCBI Taxonomy" id="391612"/>
    <lineage>
        <taxon>Bacteria</taxon>
        <taxon>Bacillati</taxon>
        <taxon>Cyanobacteriota</taxon>
        <taxon>Cyanophyceae</taxon>
        <taxon>Oscillatoriophycideae</taxon>
        <taxon>Chroococcales</taxon>
        <taxon>Aphanothecaceae</taxon>
        <taxon>Crocosphaera</taxon>
        <taxon>Crocosphaera chwakensis</taxon>
    </lineage>
</organism>
<name>A3IWW2_9CHRO</name>
<keyword evidence="2" id="KW-0808">Transferase</keyword>
<evidence type="ECO:0000313" key="3">
    <source>
        <dbReference type="Proteomes" id="UP000003781"/>
    </source>
</evidence>
<dbReference type="InterPro" id="IPR031303">
    <property type="entry name" value="C5_meth_CS"/>
</dbReference>
<evidence type="ECO:0000256" key="1">
    <source>
        <dbReference type="ARBA" id="ARBA00022691"/>
    </source>
</evidence>
<dbReference type="EMBL" id="AAXW01000057">
    <property type="protein sequence ID" value="EAZ89013.1"/>
    <property type="molecule type" value="Genomic_DNA"/>
</dbReference>
<dbReference type="Proteomes" id="UP000003781">
    <property type="component" value="Unassembled WGS sequence"/>
</dbReference>
<dbReference type="Gene3D" id="3.40.50.150">
    <property type="entry name" value="Vaccinia Virus protein VP39"/>
    <property type="match status" value="1"/>
</dbReference>
<comment type="caution">
    <text evidence="2">The sequence shown here is derived from an EMBL/GenBank/DDBJ whole genome shotgun (WGS) entry which is preliminary data.</text>
</comment>
<dbReference type="SUPFAM" id="SSF53335">
    <property type="entry name" value="S-adenosyl-L-methionine-dependent methyltransferases"/>
    <property type="match status" value="1"/>
</dbReference>
<dbReference type="PROSITE" id="PS00095">
    <property type="entry name" value="C5_MTASE_2"/>
    <property type="match status" value="1"/>
</dbReference>
<accession>A3IWW2</accession>
<evidence type="ECO:0000313" key="2">
    <source>
        <dbReference type="EMBL" id="EAZ89013.1"/>
    </source>
</evidence>
<dbReference type="InterPro" id="IPR029063">
    <property type="entry name" value="SAM-dependent_MTases_sf"/>
</dbReference>
<keyword evidence="3" id="KW-1185">Reference proteome</keyword>
<reference evidence="2 3" key="1">
    <citation type="submission" date="2007-03" db="EMBL/GenBank/DDBJ databases">
        <authorList>
            <person name="Stal L."/>
            <person name="Ferriera S."/>
            <person name="Johnson J."/>
            <person name="Kravitz S."/>
            <person name="Beeson K."/>
            <person name="Sutton G."/>
            <person name="Rogers Y.-H."/>
            <person name="Friedman R."/>
            <person name="Frazier M."/>
            <person name="Venter J.C."/>
        </authorList>
    </citation>
    <scope>NUCLEOTIDE SEQUENCE [LARGE SCALE GENOMIC DNA]</scope>
    <source>
        <strain evidence="2 3">CCY0110</strain>
    </source>
</reference>
<dbReference type="GO" id="GO:0032259">
    <property type="term" value="P:methylation"/>
    <property type="evidence" value="ECO:0007669"/>
    <property type="project" value="UniProtKB-KW"/>
</dbReference>
<dbReference type="AlphaFoldDB" id="A3IWW2"/>
<sequence>MGSITSRYQQIGNAVPVNMAYHVGKCLITMLTEKVDKNSMMYSRKIHKNQVKQLSIPGLNY</sequence>
<keyword evidence="2" id="KW-0489">Methyltransferase</keyword>
<keyword evidence="1" id="KW-0949">S-adenosyl-L-methionine</keyword>
<dbReference type="GO" id="GO:0008168">
    <property type="term" value="F:methyltransferase activity"/>
    <property type="evidence" value="ECO:0007669"/>
    <property type="project" value="UniProtKB-KW"/>
</dbReference>
<proteinExistence type="predicted"/>